<keyword evidence="2" id="KW-0677">Repeat</keyword>
<keyword evidence="4" id="KW-0010">Activator</keyword>
<reference evidence="10" key="1">
    <citation type="journal article" date="2019" name="Int. J. Syst. Evol. Microbiol.">
        <title>The Global Catalogue of Microorganisms (GCM) 10K type strain sequencing project: providing services to taxonomists for standard genome sequencing and annotation.</title>
        <authorList>
            <consortium name="The Broad Institute Genomics Platform"/>
            <consortium name="The Broad Institute Genome Sequencing Center for Infectious Disease"/>
            <person name="Wu L."/>
            <person name="Ma J."/>
        </authorList>
    </citation>
    <scope>NUCLEOTIDE SEQUENCE [LARGE SCALE GENOMIC DNA]</scope>
    <source>
        <strain evidence="10">CGMCC 1.16305</strain>
    </source>
</reference>
<keyword evidence="3" id="KW-0805">Transcription regulation</keyword>
<evidence type="ECO:0000259" key="6">
    <source>
        <dbReference type="PROSITE" id="PS51094"/>
    </source>
</evidence>
<sequence length="657" mass="76075">MNRRQKQLLVLLLNATDFKSAEYFAEQLRCSERTIYNDLQEIDRYLQSLGFKLEKKPGNGTKLVVDNEDRLGILSKVNVNANLFNQYSTEKRQKLIALQLLYQNSHLSMQKLANDYFISKTAIAKDINKIDHYLQGFDLVLERNHQGLIVKGNEKNMRRAISALIAQALDENKNNAAEQKTSRMDRVTYQRLMQFFPAKMIEKVEQLIAALEKKYDFLINDLYYMNIVTHLLILIKRVQQGRHMHFSYPDDKPADPVVKKIAGAIMEQVDKTFALSITLTEATYIALYIFHCTDQRSSNLSESRTDNPQINAVIRQMIDSFSKVMGIDLRHDTQLENGLKLHIVPMLERLKYNLNFNNPMLMYLKSRYYSIFGMTWLITTFLENQFNVQLNDDEVGYITFHFLAAIERSIRNKPKRVVIVCYGGFGTSQFLANRLENTIPEIEVADVIPLSQLEDIDLQTIDFVVTTVPISFEQKPVVTISPILDEQDIVKINQYIFGLKRQIKDQTVHTKSRSALSQIIDPALIFTQEKPRSKQDILHYLCGTMHQKGYVDQHYEKTIFDREFRSPTAVGNGIAIPHGDEAHIKTPHIAVYTSKQPVDWVTENVSLIFLIAMKTTDNVDFRQALRELYHIFENKSLVKKLKKATDPIEFYQLIQKP</sequence>
<dbReference type="InterPro" id="IPR011608">
    <property type="entry name" value="PRD"/>
</dbReference>
<evidence type="ECO:0000256" key="4">
    <source>
        <dbReference type="ARBA" id="ARBA00023159"/>
    </source>
</evidence>
<dbReference type="PROSITE" id="PS51372">
    <property type="entry name" value="PRD_2"/>
    <property type="match status" value="2"/>
</dbReference>
<dbReference type="PROSITE" id="PS51094">
    <property type="entry name" value="PTS_EIIA_TYPE_2"/>
    <property type="match status" value="1"/>
</dbReference>
<dbReference type="Pfam" id="PF00359">
    <property type="entry name" value="PTS_EIIA_2"/>
    <property type="match status" value="1"/>
</dbReference>
<dbReference type="PROSITE" id="PS51099">
    <property type="entry name" value="PTS_EIIB_TYPE_2"/>
    <property type="match status" value="1"/>
</dbReference>
<accession>A0ABW2Q1Q8</accession>
<dbReference type="PROSITE" id="PS00372">
    <property type="entry name" value="PTS_EIIA_TYPE_2_HIS"/>
    <property type="match status" value="1"/>
</dbReference>
<dbReference type="InterPro" id="IPR036634">
    <property type="entry name" value="PRD_sf"/>
</dbReference>
<dbReference type="SUPFAM" id="SSF63520">
    <property type="entry name" value="PTS-regulatory domain, PRD"/>
    <property type="match status" value="2"/>
</dbReference>
<dbReference type="SUPFAM" id="SSF52794">
    <property type="entry name" value="PTS system IIB component-like"/>
    <property type="match status" value="1"/>
</dbReference>
<feature type="domain" description="PRD" evidence="8">
    <location>
        <begin position="195"/>
        <end position="299"/>
    </location>
</feature>
<dbReference type="PANTHER" id="PTHR30185">
    <property type="entry name" value="CRYPTIC BETA-GLUCOSIDE BGL OPERON ANTITERMINATOR"/>
    <property type="match status" value="1"/>
</dbReference>
<dbReference type="InterPro" id="IPR002178">
    <property type="entry name" value="PTS_EIIA_type-2_dom"/>
</dbReference>
<evidence type="ECO:0000256" key="1">
    <source>
        <dbReference type="ARBA" id="ARBA00022679"/>
    </source>
</evidence>
<dbReference type="Gene3D" id="1.10.1790.10">
    <property type="entry name" value="PRD domain"/>
    <property type="match status" value="2"/>
</dbReference>
<feature type="domain" description="PTS EIIA type-2" evidence="6">
    <location>
        <begin position="518"/>
        <end position="657"/>
    </location>
</feature>
<keyword evidence="10" id="KW-1185">Reference proteome</keyword>
<dbReference type="CDD" id="cd00211">
    <property type="entry name" value="PTS_IIA_fru"/>
    <property type="match status" value="1"/>
</dbReference>
<protein>
    <submittedName>
        <fullName evidence="9">BglG family transcription antiterminator</fullName>
    </submittedName>
</protein>
<evidence type="ECO:0000259" key="7">
    <source>
        <dbReference type="PROSITE" id="PS51099"/>
    </source>
</evidence>
<feature type="domain" description="PRD" evidence="8">
    <location>
        <begin position="305"/>
        <end position="412"/>
    </location>
</feature>
<dbReference type="Gene3D" id="3.40.50.2300">
    <property type="match status" value="1"/>
</dbReference>
<evidence type="ECO:0000313" key="10">
    <source>
        <dbReference type="Proteomes" id="UP001596505"/>
    </source>
</evidence>
<name>A0ABW2Q1Q8_9BACL</name>
<dbReference type="RefSeq" id="WP_380970306.1">
    <property type="nucleotide sequence ID" value="NZ_JBHTCO010000045.1"/>
</dbReference>
<gene>
    <name evidence="9" type="ORF">ACFQRG_21750</name>
</gene>
<dbReference type="Pfam" id="PF08279">
    <property type="entry name" value="HTH_11"/>
    <property type="match status" value="1"/>
</dbReference>
<dbReference type="Gene3D" id="1.10.10.10">
    <property type="entry name" value="Winged helix-like DNA-binding domain superfamily/Winged helix DNA-binding domain"/>
    <property type="match status" value="2"/>
</dbReference>
<dbReference type="InterPro" id="IPR036095">
    <property type="entry name" value="PTS_EIIB-like_sf"/>
</dbReference>
<dbReference type="InterPro" id="IPR016152">
    <property type="entry name" value="PTrfase/Anion_transptr"/>
</dbReference>
<evidence type="ECO:0000256" key="5">
    <source>
        <dbReference type="ARBA" id="ARBA00023163"/>
    </source>
</evidence>
<dbReference type="InterPro" id="IPR013011">
    <property type="entry name" value="PTS_EIIB_2"/>
</dbReference>
<evidence type="ECO:0000256" key="3">
    <source>
        <dbReference type="ARBA" id="ARBA00023015"/>
    </source>
</evidence>
<dbReference type="EMBL" id="JBHTCO010000045">
    <property type="protein sequence ID" value="MFC7395537.1"/>
    <property type="molecule type" value="Genomic_DNA"/>
</dbReference>
<evidence type="ECO:0000259" key="8">
    <source>
        <dbReference type="PROSITE" id="PS51372"/>
    </source>
</evidence>
<keyword evidence="1" id="KW-0808">Transferase</keyword>
<dbReference type="Proteomes" id="UP001596505">
    <property type="component" value="Unassembled WGS sequence"/>
</dbReference>
<feature type="domain" description="PTS EIIB type-2" evidence="7">
    <location>
        <begin position="415"/>
        <end position="504"/>
    </location>
</feature>
<dbReference type="PANTHER" id="PTHR30185:SF12">
    <property type="entry name" value="TRANSCRIPTIONAL REGULATOR MANR"/>
    <property type="match status" value="1"/>
</dbReference>
<dbReference type="SUPFAM" id="SSF55804">
    <property type="entry name" value="Phoshotransferase/anion transport protein"/>
    <property type="match status" value="1"/>
</dbReference>
<dbReference type="Pfam" id="PF05043">
    <property type="entry name" value="Mga"/>
    <property type="match status" value="1"/>
</dbReference>
<dbReference type="InterPro" id="IPR036388">
    <property type="entry name" value="WH-like_DNA-bd_sf"/>
</dbReference>
<evidence type="ECO:0000256" key="2">
    <source>
        <dbReference type="ARBA" id="ARBA00022737"/>
    </source>
</evidence>
<evidence type="ECO:0000313" key="9">
    <source>
        <dbReference type="EMBL" id="MFC7395537.1"/>
    </source>
</evidence>
<keyword evidence="5" id="KW-0804">Transcription</keyword>
<dbReference type="InterPro" id="IPR007737">
    <property type="entry name" value="Mga_HTH"/>
</dbReference>
<dbReference type="InterPro" id="IPR050661">
    <property type="entry name" value="BglG_antiterminators"/>
</dbReference>
<dbReference type="Gene3D" id="3.40.930.10">
    <property type="entry name" value="Mannitol-specific EII, Chain A"/>
    <property type="match status" value="1"/>
</dbReference>
<organism evidence="9 10">
    <name type="scientific">Scopulibacillus cellulosilyticus</name>
    <dbReference type="NCBI Taxonomy" id="2665665"/>
    <lineage>
        <taxon>Bacteria</taxon>
        <taxon>Bacillati</taxon>
        <taxon>Bacillota</taxon>
        <taxon>Bacilli</taxon>
        <taxon>Bacillales</taxon>
        <taxon>Sporolactobacillaceae</taxon>
        <taxon>Scopulibacillus</taxon>
    </lineage>
</organism>
<comment type="caution">
    <text evidence="9">The sequence shown here is derived from an EMBL/GenBank/DDBJ whole genome shotgun (WGS) entry which is preliminary data.</text>
</comment>
<proteinExistence type="predicted"/>
<dbReference type="CDD" id="cd05568">
    <property type="entry name" value="PTS_IIB_bgl_like"/>
    <property type="match status" value="1"/>
</dbReference>
<dbReference type="InterPro" id="IPR013196">
    <property type="entry name" value="HTH_11"/>
</dbReference>
<dbReference type="Pfam" id="PF00874">
    <property type="entry name" value="PRD"/>
    <property type="match status" value="2"/>
</dbReference>